<comment type="function">
    <text evidence="3">Component of the exocyst complex.</text>
</comment>
<organism evidence="6 7">
    <name type="scientific">Xanthoceras sorbifolium</name>
    <dbReference type="NCBI Taxonomy" id="99658"/>
    <lineage>
        <taxon>Eukaryota</taxon>
        <taxon>Viridiplantae</taxon>
        <taxon>Streptophyta</taxon>
        <taxon>Embryophyta</taxon>
        <taxon>Tracheophyta</taxon>
        <taxon>Spermatophyta</taxon>
        <taxon>Magnoliopsida</taxon>
        <taxon>eudicotyledons</taxon>
        <taxon>Gunneridae</taxon>
        <taxon>Pentapetalae</taxon>
        <taxon>rosids</taxon>
        <taxon>malvids</taxon>
        <taxon>Sapindales</taxon>
        <taxon>Sapindaceae</taxon>
        <taxon>Xanthoceroideae</taxon>
        <taxon>Xanthoceras</taxon>
    </lineage>
</organism>
<dbReference type="SUPFAM" id="SSF74788">
    <property type="entry name" value="Cullin repeat-like"/>
    <property type="match status" value="1"/>
</dbReference>
<dbReference type="Pfam" id="PF03081">
    <property type="entry name" value="Exo70_C"/>
    <property type="match status" value="1"/>
</dbReference>
<keyword evidence="3" id="KW-0653">Protein transport</keyword>
<feature type="compositionally biased region" description="Low complexity" evidence="4">
    <location>
        <begin position="613"/>
        <end position="635"/>
    </location>
</feature>
<dbReference type="InterPro" id="IPR046364">
    <property type="entry name" value="Exo70_C"/>
</dbReference>
<keyword evidence="7" id="KW-1185">Reference proteome</keyword>
<evidence type="ECO:0000256" key="1">
    <source>
        <dbReference type="ARBA" id="ARBA00006756"/>
    </source>
</evidence>
<evidence type="ECO:0000256" key="4">
    <source>
        <dbReference type="SAM" id="MobiDB-lite"/>
    </source>
</evidence>
<feature type="domain" description="Exocyst complex subunit Exo70 C-terminal" evidence="5">
    <location>
        <begin position="238"/>
        <end position="601"/>
    </location>
</feature>
<comment type="similarity">
    <text evidence="1 3">Belongs to the EXO70 family.</text>
</comment>
<evidence type="ECO:0000256" key="3">
    <source>
        <dbReference type="RuleBase" id="RU365026"/>
    </source>
</evidence>
<feature type="compositionally biased region" description="Low complexity" evidence="4">
    <location>
        <begin position="1"/>
        <end position="21"/>
    </location>
</feature>
<dbReference type="Pfam" id="PF20669">
    <property type="entry name" value="Exo70_N"/>
    <property type="match status" value="1"/>
</dbReference>
<dbReference type="Gene3D" id="1.20.1280.170">
    <property type="entry name" value="Exocyst complex component Exo70"/>
    <property type="match status" value="1"/>
</dbReference>
<sequence>MFFKSASPSRTTTPSSSPPRHTFSESLTEENIMIAHTVISKWDLHSQHSSSHACNIDSLFSANNRMEANQFLKSVNDLQAAMHYYVSHNATSEKFAQAQTLMQIAMKRLQKEFYRMLKANRECLDSESVSTHSSTTISSRASRASLSDMEEDSEDEFIRSTTDDSVSEMERSSIFAMAELKAIADCMIASGYAKECVKIYKLIRKSIVDEAIYNLGVEKLSFSVIQKMDWEALEIKIKNWVHAVKPAVKTLFYGERILCDNVFSTSDSIRESCFSEICKEGAMTLFGFPENVAKCKKTPEKMFRTLDLYEAISDLWPEIESIFGFESTTDVRSQAVNSLIRLGDAVRTMLTDFESAIQKDTSKTAIPGGGVHPLTRYVMNYMTFLADYSGSLADIIADWPLPLQSSLPETYFGSPNKDEDISSPVSMRIAWLILVLLCKLDGRAELYKDVALSYLFLANNLQYIVSKIRTSNLRFLLGDDWAAKHDTKARQYAANYERFGWSKVFASLPENPAAAEIPIEQVRNGFRRFNLSFVDAYNKQSSWVVPDPKLRDEIKVSLARKLVPLYREFYELNRNSVLRSEPGSENLVRFAPDDLENYLSDLFYGASGGSVSGSGSSHSTSSHSSRSSHYGGRSR</sequence>
<evidence type="ECO:0000313" key="6">
    <source>
        <dbReference type="EMBL" id="KAH7560922.1"/>
    </source>
</evidence>
<accession>A0ABQ8HIT3</accession>
<evidence type="ECO:0000259" key="5">
    <source>
        <dbReference type="Pfam" id="PF03081"/>
    </source>
</evidence>
<feature type="region of interest" description="Disordered" evidence="4">
    <location>
        <begin position="1"/>
        <end position="23"/>
    </location>
</feature>
<gene>
    <name evidence="6" type="ORF">JRO89_XS10G0139400</name>
</gene>
<dbReference type="EMBL" id="JAFEMO010000010">
    <property type="protein sequence ID" value="KAH7560922.1"/>
    <property type="molecule type" value="Genomic_DNA"/>
</dbReference>
<dbReference type="PANTHER" id="PTHR12542:SF17">
    <property type="entry name" value="EXOCYST SUBUNIT EXO70 FAMILY PROTEIN"/>
    <property type="match status" value="1"/>
</dbReference>
<dbReference type="InterPro" id="IPR004140">
    <property type="entry name" value="Exo70"/>
</dbReference>
<comment type="caution">
    <text evidence="6">The sequence shown here is derived from an EMBL/GenBank/DDBJ whole genome shotgun (WGS) entry which is preliminary data.</text>
</comment>
<feature type="region of interest" description="Disordered" evidence="4">
    <location>
        <begin position="609"/>
        <end position="635"/>
    </location>
</feature>
<keyword evidence="2 3" id="KW-0813">Transport</keyword>
<protein>
    <recommendedName>
        <fullName evidence="3">Exocyst subunit Exo70 family protein</fullName>
    </recommendedName>
</protein>
<dbReference type="PANTHER" id="PTHR12542">
    <property type="entry name" value="EXOCYST COMPLEX PROTEIN EXO70"/>
    <property type="match status" value="1"/>
</dbReference>
<dbReference type="Proteomes" id="UP000827721">
    <property type="component" value="Unassembled WGS sequence"/>
</dbReference>
<dbReference type="InterPro" id="IPR016159">
    <property type="entry name" value="Cullin_repeat-like_dom_sf"/>
</dbReference>
<keyword evidence="3" id="KW-0268">Exocytosis</keyword>
<evidence type="ECO:0000256" key="2">
    <source>
        <dbReference type="ARBA" id="ARBA00022448"/>
    </source>
</evidence>
<evidence type="ECO:0000313" key="7">
    <source>
        <dbReference type="Proteomes" id="UP000827721"/>
    </source>
</evidence>
<name>A0ABQ8HIT3_9ROSI</name>
<reference evidence="6 7" key="1">
    <citation type="submission" date="2021-02" db="EMBL/GenBank/DDBJ databases">
        <title>Plant Genome Project.</title>
        <authorList>
            <person name="Zhang R.-G."/>
        </authorList>
    </citation>
    <scope>NUCLEOTIDE SEQUENCE [LARGE SCALE GENOMIC DNA]</scope>
    <source>
        <tissue evidence="6">Leaves</tissue>
    </source>
</reference>
<proteinExistence type="inferred from homology"/>